<dbReference type="Pfam" id="PF02545">
    <property type="entry name" value="Maf"/>
    <property type="match status" value="1"/>
</dbReference>
<keyword evidence="3 4" id="KW-0546">Nucleotide metabolism</keyword>
<dbReference type="STRING" id="641665.GCA_002104455_02919"/>
<name>A0A1H7L8X7_9GAMM</name>
<evidence type="ECO:0000313" key="6">
    <source>
        <dbReference type="Proteomes" id="UP000199297"/>
    </source>
</evidence>
<keyword evidence="6" id="KW-1185">Reference proteome</keyword>
<gene>
    <name evidence="5" type="ORF">SAMN05216262_10488</name>
</gene>
<evidence type="ECO:0000256" key="4">
    <source>
        <dbReference type="HAMAP-Rule" id="MF_00528"/>
    </source>
</evidence>
<dbReference type="EC" id="3.6.1.9" evidence="4"/>
<comment type="function">
    <text evidence="4">Nucleoside triphosphate pyrophosphatase that hydrolyzes dTTP and UTP. May have a dual role in cell division arrest and in preventing the incorporation of modified nucleotides into cellular nucleic acids.</text>
</comment>
<dbReference type="SUPFAM" id="SSF52972">
    <property type="entry name" value="ITPase-like"/>
    <property type="match status" value="1"/>
</dbReference>
<dbReference type="GO" id="GO:0009117">
    <property type="term" value="P:nucleotide metabolic process"/>
    <property type="evidence" value="ECO:0007669"/>
    <property type="project" value="UniProtKB-KW"/>
</dbReference>
<comment type="similarity">
    <text evidence="4">Belongs to the Maf family. YhdE subfamily.</text>
</comment>
<dbReference type="InterPro" id="IPR029001">
    <property type="entry name" value="ITPase-like_fam"/>
</dbReference>
<dbReference type="RefSeq" id="WP_085284442.1">
    <property type="nucleotide sequence ID" value="NZ_FOBI01000004.1"/>
</dbReference>
<organism evidence="5 6">
    <name type="scientific">Colwellia chukchiensis</name>
    <dbReference type="NCBI Taxonomy" id="641665"/>
    <lineage>
        <taxon>Bacteria</taxon>
        <taxon>Pseudomonadati</taxon>
        <taxon>Pseudomonadota</taxon>
        <taxon>Gammaproteobacteria</taxon>
        <taxon>Alteromonadales</taxon>
        <taxon>Colwelliaceae</taxon>
        <taxon>Colwellia</taxon>
    </lineage>
</organism>
<dbReference type="Gene3D" id="3.90.950.10">
    <property type="match status" value="1"/>
</dbReference>
<sequence length="195" mass="20983">MSHTLILASQSPRRKALLQQLGYNFTCMPADIDESVLAGECPEPYVARLALAKAQAVAKQSPVNTVVLGSDTSVVFAEHILGKPDSFVDCQRMLTMLSGNTHQVITAIAAVKDQQSEVVLVKTAVDFKPLSEQEITRYWQTGEPQDKAGAYGIQGIGGQFVTQIQGSYSAVVGLPLYETARLLTAFGVTSSMTMD</sequence>
<comment type="catalytic activity">
    <reaction evidence="4">
        <text>dTTP + H2O = dTMP + diphosphate + H(+)</text>
        <dbReference type="Rhea" id="RHEA:28534"/>
        <dbReference type="ChEBI" id="CHEBI:15377"/>
        <dbReference type="ChEBI" id="CHEBI:15378"/>
        <dbReference type="ChEBI" id="CHEBI:33019"/>
        <dbReference type="ChEBI" id="CHEBI:37568"/>
        <dbReference type="ChEBI" id="CHEBI:63528"/>
        <dbReference type="EC" id="3.6.1.9"/>
    </reaction>
</comment>
<dbReference type="PIRSF" id="PIRSF006305">
    <property type="entry name" value="Maf"/>
    <property type="match status" value="1"/>
</dbReference>
<evidence type="ECO:0000256" key="3">
    <source>
        <dbReference type="ARBA" id="ARBA00023080"/>
    </source>
</evidence>
<proteinExistence type="inferred from homology"/>
<feature type="active site" description="Proton acceptor" evidence="4">
    <location>
        <position position="71"/>
    </location>
</feature>
<reference evidence="6" key="1">
    <citation type="submission" date="2016-10" db="EMBL/GenBank/DDBJ databases">
        <authorList>
            <person name="Varghese N."/>
            <person name="Submissions S."/>
        </authorList>
    </citation>
    <scope>NUCLEOTIDE SEQUENCE [LARGE SCALE GENOMIC DNA]</scope>
    <source>
        <strain evidence="6">CGMCC 1.9127</strain>
    </source>
</reference>
<dbReference type="Proteomes" id="UP000199297">
    <property type="component" value="Unassembled WGS sequence"/>
</dbReference>
<dbReference type="EMBL" id="FOBI01000004">
    <property type="protein sequence ID" value="SEK95503.1"/>
    <property type="molecule type" value="Genomic_DNA"/>
</dbReference>
<protein>
    <recommendedName>
        <fullName evidence="4">dTTP/UTP pyrophosphatase</fullName>
        <shortName evidence="4">dTTPase/UTPase</shortName>
        <ecNumber evidence="4">3.6.1.9</ecNumber>
    </recommendedName>
    <alternativeName>
        <fullName evidence="4">Nucleoside triphosphate pyrophosphatase</fullName>
    </alternativeName>
    <alternativeName>
        <fullName evidence="4">Nucleotide pyrophosphatase</fullName>
        <shortName evidence="4">Nucleotide PPase</shortName>
    </alternativeName>
</protein>
<dbReference type="HAMAP" id="MF_00528">
    <property type="entry name" value="Maf"/>
    <property type="match status" value="1"/>
</dbReference>
<keyword evidence="4" id="KW-0963">Cytoplasm</keyword>
<feature type="site" description="Important for substrate specificity" evidence="4">
    <location>
        <position position="72"/>
    </location>
</feature>
<evidence type="ECO:0000256" key="1">
    <source>
        <dbReference type="ARBA" id="ARBA00001968"/>
    </source>
</evidence>
<dbReference type="InterPro" id="IPR003697">
    <property type="entry name" value="Maf-like"/>
</dbReference>
<evidence type="ECO:0000313" key="5">
    <source>
        <dbReference type="EMBL" id="SEK95503.1"/>
    </source>
</evidence>
<dbReference type="GO" id="GO:0005737">
    <property type="term" value="C:cytoplasm"/>
    <property type="evidence" value="ECO:0007669"/>
    <property type="project" value="UniProtKB-SubCell"/>
</dbReference>
<feature type="site" description="Important for substrate specificity" evidence="4">
    <location>
        <position position="13"/>
    </location>
</feature>
<dbReference type="AlphaFoldDB" id="A0A1H7L8X7"/>
<feature type="site" description="Important for substrate specificity" evidence="4">
    <location>
        <position position="154"/>
    </location>
</feature>
<comment type="catalytic activity">
    <reaction evidence="4">
        <text>UTP + H2O = UMP + diphosphate + H(+)</text>
        <dbReference type="Rhea" id="RHEA:29395"/>
        <dbReference type="ChEBI" id="CHEBI:15377"/>
        <dbReference type="ChEBI" id="CHEBI:15378"/>
        <dbReference type="ChEBI" id="CHEBI:33019"/>
        <dbReference type="ChEBI" id="CHEBI:46398"/>
        <dbReference type="ChEBI" id="CHEBI:57865"/>
        <dbReference type="EC" id="3.6.1.9"/>
    </reaction>
</comment>
<comment type="subcellular location">
    <subcellularLocation>
        <location evidence="4">Cytoplasm</location>
    </subcellularLocation>
</comment>
<dbReference type="PANTHER" id="PTHR43213">
    <property type="entry name" value="BIFUNCTIONAL DTTP/UTP PYROPHOSPHATASE/METHYLTRANSFERASE PROTEIN-RELATED"/>
    <property type="match status" value="1"/>
</dbReference>
<keyword evidence="2 4" id="KW-0378">Hydrolase</keyword>
<dbReference type="PANTHER" id="PTHR43213:SF5">
    <property type="entry name" value="BIFUNCTIONAL DTTP_UTP PYROPHOSPHATASE_METHYLTRANSFERASE PROTEIN-RELATED"/>
    <property type="match status" value="1"/>
</dbReference>
<dbReference type="GO" id="GO:0036221">
    <property type="term" value="F:UTP diphosphatase activity"/>
    <property type="evidence" value="ECO:0007669"/>
    <property type="project" value="RHEA"/>
</dbReference>
<comment type="cofactor">
    <cofactor evidence="1 4">
        <name>a divalent metal cation</name>
        <dbReference type="ChEBI" id="CHEBI:60240"/>
    </cofactor>
</comment>
<dbReference type="GO" id="GO:0036218">
    <property type="term" value="F:dTTP diphosphatase activity"/>
    <property type="evidence" value="ECO:0007669"/>
    <property type="project" value="RHEA"/>
</dbReference>
<dbReference type="NCBIfam" id="TIGR00172">
    <property type="entry name" value="maf"/>
    <property type="match status" value="1"/>
</dbReference>
<accession>A0A1H7L8X7</accession>
<dbReference type="CDD" id="cd00555">
    <property type="entry name" value="Maf"/>
    <property type="match status" value="1"/>
</dbReference>
<evidence type="ECO:0000256" key="2">
    <source>
        <dbReference type="ARBA" id="ARBA00022801"/>
    </source>
</evidence>
<dbReference type="OrthoDB" id="9807767at2"/>
<comment type="caution">
    <text evidence="4">Lacks conserved residue(s) required for the propagation of feature annotation.</text>
</comment>